<gene>
    <name evidence="7" type="ORF">WDJ61_09285</name>
</gene>
<proteinExistence type="predicted"/>
<keyword evidence="2 5" id="KW-0812">Transmembrane</keyword>
<feature type="transmembrane region" description="Helical" evidence="5">
    <location>
        <begin position="148"/>
        <end position="171"/>
    </location>
</feature>
<reference evidence="7 8" key="1">
    <citation type="submission" date="2024-02" db="EMBL/GenBank/DDBJ databases">
        <title>Seven novel Bacillus-like species.</title>
        <authorList>
            <person name="Liu G."/>
        </authorList>
    </citation>
    <scope>NUCLEOTIDE SEQUENCE [LARGE SCALE GENOMIC DNA]</scope>
    <source>
        <strain evidence="7 8">FJAT-52991</strain>
    </source>
</reference>
<dbReference type="EMBL" id="CP147404">
    <property type="protein sequence ID" value="WXB91479.1"/>
    <property type="molecule type" value="Genomic_DNA"/>
</dbReference>
<evidence type="ECO:0000256" key="4">
    <source>
        <dbReference type="ARBA" id="ARBA00023136"/>
    </source>
</evidence>
<evidence type="ECO:0000256" key="5">
    <source>
        <dbReference type="SAM" id="Phobius"/>
    </source>
</evidence>
<feature type="transmembrane region" description="Helical" evidence="5">
    <location>
        <begin position="44"/>
        <end position="68"/>
    </location>
</feature>
<keyword evidence="4 5" id="KW-0472">Membrane</keyword>
<comment type="subcellular location">
    <subcellularLocation>
        <location evidence="1">Membrane</location>
        <topology evidence="1">Multi-pass membrane protein</topology>
    </subcellularLocation>
</comment>
<evidence type="ECO:0000256" key="3">
    <source>
        <dbReference type="ARBA" id="ARBA00022989"/>
    </source>
</evidence>
<dbReference type="RefSeq" id="WP_338749003.1">
    <property type="nucleotide sequence ID" value="NZ_CP147404.1"/>
</dbReference>
<evidence type="ECO:0000259" key="6">
    <source>
        <dbReference type="Pfam" id="PF01794"/>
    </source>
</evidence>
<dbReference type="Proteomes" id="UP001387364">
    <property type="component" value="Chromosome"/>
</dbReference>
<accession>A0ABZ2N1A7</accession>
<organism evidence="7 8">
    <name type="scientific">Bacillus kandeliae</name>
    <dbReference type="NCBI Taxonomy" id="3129297"/>
    <lineage>
        <taxon>Bacteria</taxon>
        <taxon>Bacillati</taxon>
        <taxon>Bacillota</taxon>
        <taxon>Bacilli</taxon>
        <taxon>Bacillales</taxon>
        <taxon>Bacillaceae</taxon>
        <taxon>Bacillus</taxon>
    </lineage>
</organism>
<feature type="transmembrane region" description="Helical" evidence="5">
    <location>
        <begin position="120"/>
        <end position="142"/>
    </location>
</feature>
<feature type="transmembrane region" description="Helical" evidence="5">
    <location>
        <begin position="12"/>
        <end position="32"/>
    </location>
</feature>
<evidence type="ECO:0000256" key="2">
    <source>
        <dbReference type="ARBA" id="ARBA00022692"/>
    </source>
</evidence>
<keyword evidence="3 5" id="KW-1133">Transmembrane helix</keyword>
<sequence length="175" mass="19960">MEMIYTTWEWIRASGITAYLLLFISNLAGMMVKGKIASKKGQPILLSIHQTAGWLALLLSLFHAFMLLFDRYVTYSLVELFIPFTATYQPLASSAGTLAFYIIVILFFSSDVMKKIGRKWWRSIHFLALPAYFLALIHGVLIGTDSGAMWMILFYSMTFMMVVSVFFVRLVTARP</sequence>
<keyword evidence="8" id="KW-1185">Reference proteome</keyword>
<dbReference type="InterPro" id="IPR013130">
    <property type="entry name" value="Fe3_Rdtase_TM_dom"/>
</dbReference>
<dbReference type="Pfam" id="PF01794">
    <property type="entry name" value="Ferric_reduct"/>
    <property type="match status" value="1"/>
</dbReference>
<evidence type="ECO:0000313" key="7">
    <source>
        <dbReference type="EMBL" id="WXB91479.1"/>
    </source>
</evidence>
<feature type="domain" description="Ferric oxidoreductase" evidence="6">
    <location>
        <begin position="15"/>
        <end position="135"/>
    </location>
</feature>
<evidence type="ECO:0000256" key="1">
    <source>
        <dbReference type="ARBA" id="ARBA00004141"/>
    </source>
</evidence>
<feature type="transmembrane region" description="Helical" evidence="5">
    <location>
        <begin position="88"/>
        <end position="108"/>
    </location>
</feature>
<evidence type="ECO:0000313" key="8">
    <source>
        <dbReference type="Proteomes" id="UP001387364"/>
    </source>
</evidence>
<protein>
    <submittedName>
        <fullName evidence="7">Ferric reductase-like transmembrane domain-containing protein</fullName>
    </submittedName>
</protein>
<name>A0ABZ2N1A7_9BACI</name>